<evidence type="ECO:0000313" key="3">
    <source>
        <dbReference type="Proteomes" id="UP000502823"/>
    </source>
</evidence>
<accession>A0A6L2Q072</accession>
<organism evidence="2 3">
    <name type="scientific">Coptotermes formosanus</name>
    <name type="common">Formosan subterranean termite</name>
    <dbReference type="NCBI Taxonomy" id="36987"/>
    <lineage>
        <taxon>Eukaryota</taxon>
        <taxon>Metazoa</taxon>
        <taxon>Ecdysozoa</taxon>
        <taxon>Arthropoda</taxon>
        <taxon>Hexapoda</taxon>
        <taxon>Insecta</taxon>
        <taxon>Pterygota</taxon>
        <taxon>Neoptera</taxon>
        <taxon>Polyneoptera</taxon>
        <taxon>Dictyoptera</taxon>
        <taxon>Blattodea</taxon>
        <taxon>Blattoidea</taxon>
        <taxon>Termitoidae</taxon>
        <taxon>Rhinotermitidae</taxon>
        <taxon>Coptotermes</taxon>
    </lineage>
</organism>
<sequence>MFGKLNKIWKDKSISTRTKMKLYETFVIPVLLYGSECWCLRREDERRLLTTEMSWLRRIKGRSKRDRIRNEVTRRELGQTDTIVDRIRKKRLKWLGHVMRMGNDRLPSMALHGYVEGTRSRGRQQKTWMDNIREDLERMKMNIAEAKEQIKDREFWRRQVEDSSLALA</sequence>
<keyword evidence="3" id="KW-1185">Reference proteome</keyword>
<evidence type="ECO:0008006" key="4">
    <source>
        <dbReference type="Google" id="ProtNLM"/>
    </source>
</evidence>
<dbReference type="Proteomes" id="UP000502823">
    <property type="component" value="Unassembled WGS sequence"/>
</dbReference>
<dbReference type="InParanoid" id="A0A6L2Q072"/>
<dbReference type="EMBL" id="BLKM01009295">
    <property type="protein sequence ID" value="GFG36197.1"/>
    <property type="molecule type" value="Genomic_DNA"/>
</dbReference>
<name>A0A6L2Q072_COPFO</name>
<comment type="caution">
    <text evidence="2">The sequence shown here is derived from an EMBL/GenBank/DDBJ whole genome shotgun (WGS) entry which is preliminary data.</text>
</comment>
<dbReference type="EMBL" id="BLKM01009295">
    <property type="protein sequence ID" value="GFG36198.1"/>
    <property type="molecule type" value="Genomic_DNA"/>
</dbReference>
<gene>
    <name evidence="1" type="ORF">Cfor_01474</name>
    <name evidence="2" type="ORF">Cfor_01475</name>
</gene>
<reference evidence="2" key="1">
    <citation type="journal article" date="2020" name="J. Asia-Pac. Entomol.">
        <title>Draft genome sequence of the termite, Coptotermes formosanus: Genetic insights into the pyruvate dehydrogenase complex of the termite.</title>
        <authorList>
            <person name="Itakura S."/>
            <person name="Yosikawa Y."/>
            <person name="Togami Y."/>
            <person name="Umezawa K."/>
        </authorList>
    </citation>
    <scope>NUCLEOTIDE SEQUENCE</scope>
    <source>
        <tissue evidence="2">Head</tissue>
    </source>
</reference>
<dbReference type="OrthoDB" id="1293503at2759"/>
<evidence type="ECO:0000313" key="2">
    <source>
        <dbReference type="EMBL" id="GFG36198.1"/>
    </source>
</evidence>
<evidence type="ECO:0000313" key="1">
    <source>
        <dbReference type="EMBL" id="GFG36197.1"/>
    </source>
</evidence>
<dbReference type="PANTHER" id="PTHR47027:SF20">
    <property type="entry name" value="REVERSE TRANSCRIPTASE-LIKE PROTEIN WITH RNA-DIRECTED DNA POLYMERASE DOMAIN"/>
    <property type="match status" value="1"/>
</dbReference>
<proteinExistence type="predicted"/>
<dbReference type="PANTHER" id="PTHR47027">
    <property type="entry name" value="REVERSE TRANSCRIPTASE DOMAIN-CONTAINING PROTEIN"/>
    <property type="match status" value="1"/>
</dbReference>
<dbReference type="AlphaFoldDB" id="A0A6L2Q072"/>
<protein>
    <recommendedName>
        <fullName evidence="4">Endonuclease-reverse transcriptase</fullName>
    </recommendedName>
</protein>
<reference evidence="3" key="2">
    <citation type="submission" date="2020-01" db="EMBL/GenBank/DDBJ databases">
        <title>Draft genome sequence of the Termite Coptotermes fromosanus.</title>
        <authorList>
            <person name="Itakura S."/>
            <person name="Yosikawa Y."/>
            <person name="Umezawa K."/>
        </authorList>
    </citation>
    <scope>NUCLEOTIDE SEQUENCE [LARGE SCALE GENOMIC DNA]</scope>
</reference>